<feature type="transmembrane region" description="Helical" evidence="1">
    <location>
        <begin position="91"/>
        <end position="112"/>
    </location>
</feature>
<dbReference type="RefSeq" id="WP_186281263.1">
    <property type="nucleotide sequence ID" value="NZ_JACMSF010000005.1"/>
</dbReference>
<feature type="transmembrane region" description="Helical" evidence="1">
    <location>
        <begin position="61"/>
        <end position="79"/>
    </location>
</feature>
<protein>
    <submittedName>
        <fullName evidence="2">Uncharacterized protein</fullName>
    </submittedName>
</protein>
<keyword evidence="1" id="KW-1133">Transmembrane helix</keyword>
<accession>A0A7X1IZH7</accession>
<dbReference type="AlphaFoldDB" id="A0A7X1IZH7"/>
<dbReference type="Proteomes" id="UP000584670">
    <property type="component" value="Unassembled WGS sequence"/>
</dbReference>
<proteinExistence type="predicted"/>
<evidence type="ECO:0000313" key="2">
    <source>
        <dbReference type="EMBL" id="MBC2901406.1"/>
    </source>
</evidence>
<organism evidence="2 3">
    <name type="scientific">Streptomyces cupreus</name>
    <dbReference type="NCBI Taxonomy" id="2759956"/>
    <lineage>
        <taxon>Bacteria</taxon>
        <taxon>Bacillati</taxon>
        <taxon>Actinomycetota</taxon>
        <taxon>Actinomycetes</taxon>
        <taxon>Kitasatosporales</taxon>
        <taxon>Streptomycetaceae</taxon>
        <taxon>Streptomyces</taxon>
    </lineage>
</organism>
<feature type="transmembrane region" description="Helical" evidence="1">
    <location>
        <begin position="15"/>
        <end position="41"/>
    </location>
</feature>
<keyword evidence="1" id="KW-0472">Membrane</keyword>
<keyword evidence="1" id="KW-0812">Transmembrane</keyword>
<comment type="caution">
    <text evidence="2">The sequence shown here is derived from an EMBL/GenBank/DDBJ whole genome shotgun (WGS) entry which is preliminary data.</text>
</comment>
<evidence type="ECO:0000313" key="3">
    <source>
        <dbReference type="Proteomes" id="UP000584670"/>
    </source>
</evidence>
<sequence length="113" mass="12365">MSDASVLRLARTRPVLFAVLETLLTGACALVWFAFAGLLYLENRAHEPWDPTYPPARPFCLLAVTAAASLVLTWALRCLPSRALRRVVDRLILLRAGVVIAVCVGALVFAIVY</sequence>
<dbReference type="EMBL" id="JACMSF010000005">
    <property type="protein sequence ID" value="MBC2901406.1"/>
    <property type="molecule type" value="Genomic_DNA"/>
</dbReference>
<evidence type="ECO:0000256" key="1">
    <source>
        <dbReference type="SAM" id="Phobius"/>
    </source>
</evidence>
<keyword evidence="3" id="KW-1185">Reference proteome</keyword>
<gene>
    <name evidence="2" type="ORF">H4N64_07255</name>
</gene>
<reference evidence="2 3" key="1">
    <citation type="submission" date="2020-08" db="EMBL/GenBank/DDBJ databases">
        <title>Streptomyces sp. PSKA01 genome sequencing and assembly.</title>
        <authorList>
            <person name="Mandal S."/>
            <person name="Maiti P.K."/>
            <person name="Das P."/>
        </authorList>
    </citation>
    <scope>NUCLEOTIDE SEQUENCE [LARGE SCALE GENOMIC DNA]</scope>
    <source>
        <strain evidence="2 3">PSKA01</strain>
    </source>
</reference>
<name>A0A7X1IZH7_9ACTN</name>